<dbReference type="GO" id="GO:0009252">
    <property type="term" value="P:peptidoglycan biosynthetic process"/>
    <property type="evidence" value="ECO:0007669"/>
    <property type="project" value="UniProtKB-UniRule"/>
</dbReference>
<reference evidence="13" key="1">
    <citation type="submission" date="2016-10" db="EMBL/GenBank/DDBJ databases">
        <authorList>
            <person name="Varghese N."/>
            <person name="Submissions S."/>
        </authorList>
    </citation>
    <scope>NUCLEOTIDE SEQUENCE [LARGE SCALE GENOMIC DNA]</scope>
    <source>
        <strain evidence="13">EPL6</strain>
    </source>
</reference>
<keyword evidence="10" id="KW-0997">Cell inner membrane</keyword>
<protein>
    <recommendedName>
        <fullName evidence="10">Probable lipid II flippase MurJ</fullName>
    </recommendedName>
</protein>
<evidence type="ECO:0000256" key="2">
    <source>
        <dbReference type="ARBA" id="ARBA00022475"/>
    </source>
</evidence>
<keyword evidence="10 11" id="KW-0813">Transport</keyword>
<feature type="transmembrane region" description="Helical" evidence="10">
    <location>
        <begin position="404"/>
        <end position="425"/>
    </location>
</feature>
<keyword evidence="6 10" id="KW-1133">Transmembrane helix</keyword>
<feature type="transmembrane region" description="Helical" evidence="10">
    <location>
        <begin position="502"/>
        <end position="523"/>
    </location>
</feature>
<evidence type="ECO:0000256" key="7">
    <source>
        <dbReference type="ARBA" id="ARBA00023136"/>
    </source>
</evidence>
<dbReference type="UniPathway" id="UPA00219"/>
<evidence type="ECO:0000313" key="12">
    <source>
        <dbReference type="EMBL" id="SDM53301.1"/>
    </source>
</evidence>
<feature type="transmembrane region" description="Helical" evidence="10">
    <location>
        <begin position="144"/>
        <end position="163"/>
    </location>
</feature>
<dbReference type="GO" id="GO:0005886">
    <property type="term" value="C:plasma membrane"/>
    <property type="evidence" value="ECO:0007669"/>
    <property type="project" value="UniProtKB-SubCell"/>
</dbReference>
<comment type="similarity">
    <text evidence="9 10 11">Belongs to the MurJ/MviN family.</text>
</comment>
<evidence type="ECO:0000256" key="10">
    <source>
        <dbReference type="HAMAP-Rule" id="MF_02078"/>
    </source>
</evidence>
<feature type="transmembrane region" description="Helical" evidence="10">
    <location>
        <begin position="371"/>
        <end position="392"/>
    </location>
</feature>
<evidence type="ECO:0000313" key="13">
    <source>
        <dbReference type="Proteomes" id="UP000198552"/>
    </source>
</evidence>
<gene>
    <name evidence="10" type="primary">murJ</name>
    <name evidence="12" type="ORF">SAMN05428957_107100</name>
</gene>
<comment type="function">
    <text evidence="8 10 11">Involved in peptidoglycan biosynthesis. Transports lipid-linked peptidoglycan precursors from the inner to the outer leaflet of the cytoplasmic membrane.</text>
</comment>
<feature type="transmembrane region" description="Helical" evidence="10">
    <location>
        <begin position="100"/>
        <end position="124"/>
    </location>
</feature>
<accession>A0A1G9U0B2</accession>
<comment type="pathway">
    <text evidence="10">Cell wall biogenesis; peptidoglycan biosynthesis.</text>
</comment>
<dbReference type="PRINTS" id="PR01806">
    <property type="entry name" value="VIRFACTRMVIN"/>
</dbReference>
<keyword evidence="3 10" id="KW-0812">Transmembrane</keyword>
<dbReference type="Pfam" id="PF03023">
    <property type="entry name" value="MurJ"/>
    <property type="match status" value="1"/>
</dbReference>
<dbReference type="GO" id="GO:0071555">
    <property type="term" value="P:cell wall organization"/>
    <property type="evidence" value="ECO:0007669"/>
    <property type="project" value="UniProtKB-UniRule"/>
</dbReference>
<feature type="transmembrane region" description="Helical" evidence="10">
    <location>
        <begin position="330"/>
        <end position="351"/>
    </location>
</feature>
<proteinExistence type="inferred from homology"/>
<evidence type="ECO:0000256" key="5">
    <source>
        <dbReference type="ARBA" id="ARBA00022984"/>
    </source>
</evidence>
<evidence type="ECO:0000256" key="11">
    <source>
        <dbReference type="PIRNR" id="PIRNR002869"/>
    </source>
</evidence>
<evidence type="ECO:0000256" key="9">
    <source>
        <dbReference type="ARBA" id="ARBA00061532"/>
    </source>
</evidence>
<feature type="transmembrane region" description="Helical" evidence="10">
    <location>
        <begin position="431"/>
        <end position="450"/>
    </location>
</feature>
<dbReference type="STRING" id="1527607.SAMN05428957_107100"/>
<name>A0A1G9U0B2_9BURK</name>
<dbReference type="PANTHER" id="PTHR47019:SF1">
    <property type="entry name" value="LIPID II FLIPPASE MURJ"/>
    <property type="match status" value="1"/>
</dbReference>
<comment type="subcellular location">
    <subcellularLocation>
        <location evidence="10">Cell inner membrane</location>
        <topology evidence="10">Multi-pass membrane protein</topology>
    </subcellularLocation>
    <subcellularLocation>
        <location evidence="1">Cell membrane</location>
        <topology evidence="1">Multi-pass membrane protein</topology>
    </subcellularLocation>
</comment>
<dbReference type="GO" id="GO:0015648">
    <property type="term" value="F:lipid-linked peptidoglycan transporter activity"/>
    <property type="evidence" value="ECO:0007669"/>
    <property type="project" value="UniProtKB-UniRule"/>
</dbReference>
<evidence type="ECO:0000256" key="8">
    <source>
        <dbReference type="ARBA" id="ARBA00060041"/>
    </source>
</evidence>
<feature type="transmembrane region" description="Helical" evidence="10">
    <location>
        <begin position="246"/>
        <end position="279"/>
    </location>
</feature>
<dbReference type="GO" id="GO:0008360">
    <property type="term" value="P:regulation of cell shape"/>
    <property type="evidence" value="ECO:0007669"/>
    <property type="project" value="UniProtKB-UniRule"/>
</dbReference>
<dbReference type="InterPro" id="IPR004268">
    <property type="entry name" value="MurJ"/>
</dbReference>
<feature type="transmembrane region" description="Helical" evidence="10">
    <location>
        <begin position="462"/>
        <end position="482"/>
    </location>
</feature>
<evidence type="ECO:0000256" key="1">
    <source>
        <dbReference type="ARBA" id="ARBA00004651"/>
    </source>
</evidence>
<feature type="transmembrane region" description="Helical" evidence="10">
    <location>
        <begin position="175"/>
        <end position="194"/>
    </location>
</feature>
<dbReference type="HAMAP" id="MF_02078">
    <property type="entry name" value="MurJ_MviN"/>
    <property type="match status" value="1"/>
</dbReference>
<sequence length="531" mass="55401">MRRRPHTLAPVSLFKAASTVSLLTLASRVTGLVRDLLMASIFGANALTDAFNVAFRIPNLFRRLFAEGAFSQAFVPVLAGHRAQHGDAATRGLVDAVATALFWVLLATCAAGMLGAPLLVWLLASGLRQSGAGFDGAVFMTRWMFPYIGFMSLVALSAGVLNTWKRFAVSAATPVLLNVCMITAAWAGAPALAARGIEPIYAMVGGVMAGGALQLAVQVPALARLGLLPRIGLLPGRVRAAWASPGVCRILALMAPAVLGVGVAQLSLMINTQIASYLAPGSVTWLFYADRLMEFPTSLLGVALGVVLTPQLAAARAAGDGARYSAMLDWGLRIVLLLALPCAVGLLVFGLPLVATLFHHGALGATDVRQITLALAGYGAGLLGLVAIKVLAPGYYASQDIRTPVRIAIVVLLATQAMNVAFVPWLAHAGLALSIGLGALLNAGWLLAGLVRRGSFAPTAGWGRLGLQALAANALLAAFLWWGSTHFDWLALQARGAQRAGLLALFLAASALLYFGTLAVAGVKLRQLLRR</sequence>
<keyword evidence="2 10" id="KW-1003">Cell membrane</keyword>
<dbReference type="CDD" id="cd13123">
    <property type="entry name" value="MATE_MurJ_like"/>
    <property type="match status" value="1"/>
</dbReference>
<keyword evidence="7 10" id="KW-0472">Membrane</keyword>
<dbReference type="PANTHER" id="PTHR47019">
    <property type="entry name" value="LIPID II FLIPPASE MURJ"/>
    <property type="match status" value="1"/>
</dbReference>
<feature type="transmembrane region" description="Helical" evidence="10">
    <location>
        <begin position="200"/>
        <end position="225"/>
    </location>
</feature>
<keyword evidence="5 10" id="KW-0573">Peptidoglycan synthesis</keyword>
<organism evidence="12 13">
    <name type="scientific">Oryzisolibacter propanilivorax</name>
    <dbReference type="NCBI Taxonomy" id="1527607"/>
    <lineage>
        <taxon>Bacteria</taxon>
        <taxon>Pseudomonadati</taxon>
        <taxon>Pseudomonadota</taxon>
        <taxon>Betaproteobacteria</taxon>
        <taxon>Burkholderiales</taxon>
        <taxon>Comamonadaceae</taxon>
        <taxon>Oryzisolibacter</taxon>
    </lineage>
</organism>
<feature type="transmembrane region" description="Helical" evidence="10">
    <location>
        <begin position="299"/>
        <end position="318"/>
    </location>
</feature>
<keyword evidence="10 11" id="KW-0961">Cell wall biogenesis/degradation</keyword>
<keyword evidence="13" id="KW-1185">Reference proteome</keyword>
<dbReference type="NCBIfam" id="TIGR01695">
    <property type="entry name" value="murJ_mviN"/>
    <property type="match status" value="1"/>
</dbReference>
<evidence type="ECO:0000256" key="6">
    <source>
        <dbReference type="ARBA" id="ARBA00022989"/>
    </source>
</evidence>
<dbReference type="GO" id="GO:0034204">
    <property type="term" value="P:lipid translocation"/>
    <property type="evidence" value="ECO:0007669"/>
    <property type="project" value="TreeGrafter"/>
</dbReference>
<keyword evidence="4 10" id="KW-0133">Cell shape</keyword>
<dbReference type="PIRSF" id="PIRSF002869">
    <property type="entry name" value="MviN"/>
    <property type="match status" value="1"/>
</dbReference>
<evidence type="ECO:0000256" key="4">
    <source>
        <dbReference type="ARBA" id="ARBA00022960"/>
    </source>
</evidence>
<dbReference type="EMBL" id="FNHP01000007">
    <property type="protein sequence ID" value="SDM53301.1"/>
    <property type="molecule type" value="Genomic_DNA"/>
</dbReference>
<evidence type="ECO:0000256" key="3">
    <source>
        <dbReference type="ARBA" id="ARBA00022692"/>
    </source>
</evidence>
<dbReference type="InterPro" id="IPR051050">
    <property type="entry name" value="Lipid_II_flippase_MurJ/MviN"/>
</dbReference>
<dbReference type="AlphaFoldDB" id="A0A1G9U0B2"/>
<dbReference type="Proteomes" id="UP000198552">
    <property type="component" value="Unassembled WGS sequence"/>
</dbReference>